<sequence>MAPKSKYRCKSTYVGEGWTMNEIRIFIADDHNIVRDGLQLLFETSRFRVIGEAADGESALRKILAERPDVAILDLNMPEMDGIEVTKRIKEKDPAIKVMILTIYTEEKFLVESMLAGADGYVLKTITRPELFHGIEQITNGHKYIDANLMQRAFFHVIKGEQQKDALLTERELDVLKLMARGKTNKEISTELYLGSDTVKEYVTAIMKKLDSKNRTDAVAKAIRNQIIL</sequence>
<dbReference type="PROSITE" id="PS00622">
    <property type="entry name" value="HTH_LUXR_1"/>
    <property type="match status" value="1"/>
</dbReference>
<comment type="caution">
    <text evidence="8">The sequence shown here is derived from an EMBL/GenBank/DDBJ whole genome shotgun (WGS) entry which is preliminary data.</text>
</comment>
<dbReference type="GO" id="GO:0003677">
    <property type="term" value="F:DNA binding"/>
    <property type="evidence" value="ECO:0007669"/>
    <property type="project" value="UniProtKB-KW"/>
</dbReference>
<dbReference type="PROSITE" id="PS50110">
    <property type="entry name" value="RESPONSE_REGULATORY"/>
    <property type="match status" value="1"/>
</dbReference>
<dbReference type="CDD" id="cd17535">
    <property type="entry name" value="REC_NarL-like"/>
    <property type="match status" value="1"/>
</dbReference>
<dbReference type="PANTHER" id="PTHR43214">
    <property type="entry name" value="TWO-COMPONENT RESPONSE REGULATOR"/>
    <property type="match status" value="1"/>
</dbReference>
<dbReference type="InterPro" id="IPR039420">
    <property type="entry name" value="WalR-like"/>
</dbReference>
<dbReference type="Pfam" id="PF00196">
    <property type="entry name" value="GerE"/>
    <property type="match status" value="1"/>
</dbReference>
<evidence type="ECO:0000256" key="1">
    <source>
        <dbReference type="ARBA" id="ARBA00022553"/>
    </source>
</evidence>
<accession>A0A3M8D9L2</accession>
<dbReference type="PRINTS" id="PR00038">
    <property type="entry name" value="HTHLUXR"/>
</dbReference>
<keyword evidence="3 8" id="KW-0238">DNA-binding</keyword>
<keyword evidence="2" id="KW-0805">Transcription regulation</keyword>
<feature type="domain" description="Response regulatory" evidence="7">
    <location>
        <begin position="24"/>
        <end position="139"/>
    </location>
</feature>
<proteinExistence type="predicted"/>
<dbReference type="InterPro" id="IPR011006">
    <property type="entry name" value="CheY-like_superfamily"/>
</dbReference>
<dbReference type="OrthoDB" id="9780153at2"/>
<evidence type="ECO:0000256" key="4">
    <source>
        <dbReference type="ARBA" id="ARBA00023163"/>
    </source>
</evidence>
<dbReference type="SUPFAM" id="SSF52172">
    <property type="entry name" value="CheY-like"/>
    <property type="match status" value="1"/>
</dbReference>
<feature type="modified residue" description="4-aspartylphosphate" evidence="5">
    <location>
        <position position="74"/>
    </location>
</feature>
<evidence type="ECO:0000259" key="6">
    <source>
        <dbReference type="PROSITE" id="PS50043"/>
    </source>
</evidence>
<dbReference type="EMBL" id="RHHQ01000017">
    <property type="protein sequence ID" value="RNB84716.1"/>
    <property type="molecule type" value="Genomic_DNA"/>
</dbReference>
<dbReference type="InterPro" id="IPR001789">
    <property type="entry name" value="Sig_transdc_resp-reg_receiver"/>
</dbReference>
<feature type="domain" description="HTH luxR-type" evidence="6">
    <location>
        <begin position="161"/>
        <end position="226"/>
    </location>
</feature>
<keyword evidence="9" id="KW-1185">Reference proteome</keyword>
<keyword evidence="4" id="KW-0804">Transcription</keyword>
<evidence type="ECO:0000256" key="5">
    <source>
        <dbReference type="PROSITE-ProRule" id="PRU00169"/>
    </source>
</evidence>
<dbReference type="GO" id="GO:0006355">
    <property type="term" value="P:regulation of DNA-templated transcription"/>
    <property type="evidence" value="ECO:0007669"/>
    <property type="project" value="InterPro"/>
</dbReference>
<protein>
    <submittedName>
        <fullName evidence="8">DNA-binding response regulator</fullName>
    </submittedName>
</protein>
<dbReference type="Pfam" id="PF00072">
    <property type="entry name" value="Response_reg"/>
    <property type="match status" value="1"/>
</dbReference>
<evidence type="ECO:0000256" key="3">
    <source>
        <dbReference type="ARBA" id="ARBA00023125"/>
    </source>
</evidence>
<dbReference type="PROSITE" id="PS50043">
    <property type="entry name" value="HTH_LUXR_2"/>
    <property type="match status" value="1"/>
</dbReference>
<evidence type="ECO:0000259" key="7">
    <source>
        <dbReference type="PROSITE" id="PS50110"/>
    </source>
</evidence>
<dbReference type="InterPro" id="IPR000792">
    <property type="entry name" value="Tscrpt_reg_LuxR_C"/>
</dbReference>
<dbReference type="InterPro" id="IPR016032">
    <property type="entry name" value="Sig_transdc_resp-reg_C-effctor"/>
</dbReference>
<dbReference type="SUPFAM" id="SSF46894">
    <property type="entry name" value="C-terminal effector domain of the bipartite response regulators"/>
    <property type="match status" value="1"/>
</dbReference>
<evidence type="ECO:0000313" key="8">
    <source>
        <dbReference type="EMBL" id="RNB84716.1"/>
    </source>
</evidence>
<evidence type="ECO:0000256" key="2">
    <source>
        <dbReference type="ARBA" id="ARBA00023015"/>
    </source>
</evidence>
<dbReference type="InterPro" id="IPR058245">
    <property type="entry name" value="NreC/VraR/RcsB-like_REC"/>
</dbReference>
<gene>
    <name evidence="8" type="ORF">EDM56_21685</name>
</gene>
<dbReference type="Proteomes" id="UP000271031">
    <property type="component" value="Unassembled WGS sequence"/>
</dbReference>
<dbReference type="SMART" id="SM00448">
    <property type="entry name" value="REC"/>
    <property type="match status" value="1"/>
</dbReference>
<name>A0A3M8D9L2_9BACL</name>
<reference evidence="8 9" key="1">
    <citation type="submission" date="2018-10" db="EMBL/GenBank/DDBJ databases">
        <title>Phylogenomics of Brevibacillus.</title>
        <authorList>
            <person name="Dunlap C."/>
        </authorList>
    </citation>
    <scope>NUCLEOTIDE SEQUENCE [LARGE SCALE GENOMIC DNA]</scope>
    <source>
        <strain evidence="8 9">JCM 15716</strain>
    </source>
</reference>
<dbReference type="CDD" id="cd06170">
    <property type="entry name" value="LuxR_C_like"/>
    <property type="match status" value="1"/>
</dbReference>
<organism evidence="8 9">
    <name type="scientific">Brevibacillus fluminis</name>
    <dbReference type="NCBI Taxonomy" id="511487"/>
    <lineage>
        <taxon>Bacteria</taxon>
        <taxon>Bacillati</taxon>
        <taxon>Bacillota</taxon>
        <taxon>Bacilli</taxon>
        <taxon>Bacillales</taxon>
        <taxon>Paenibacillaceae</taxon>
        <taxon>Brevibacillus</taxon>
    </lineage>
</organism>
<dbReference type="SMART" id="SM00421">
    <property type="entry name" value="HTH_LUXR"/>
    <property type="match status" value="1"/>
</dbReference>
<dbReference type="AlphaFoldDB" id="A0A3M8D9L2"/>
<dbReference type="Gene3D" id="3.40.50.2300">
    <property type="match status" value="1"/>
</dbReference>
<dbReference type="GO" id="GO:0000160">
    <property type="term" value="P:phosphorelay signal transduction system"/>
    <property type="evidence" value="ECO:0007669"/>
    <property type="project" value="InterPro"/>
</dbReference>
<keyword evidence="1 5" id="KW-0597">Phosphoprotein</keyword>
<evidence type="ECO:0000313" key="9">
    <source>
        <dbReference type="Proteomes" id="UP000271031"/>
    </source>
</evidence>